<dbReference type="EMBL" id="PEUA01000017">
    <property type="protein sequence ID" value="PIV43284.1"/>
    <property type="molecule type" value="Genomic_DNA"/>
</dbReference>
<comment type="caution">
    <text evidence="10">The sequence shown here is derived from an EMBL/GenBank/DDBJ whole genome shotgun (WGS) entry which is preliminary data.</text>
</comment>
<proteinExistence type="inferred from homology"/>
<dbReference type="FunFam" id="3.30.300.20:FF:000001">
    <property type="entry name" value="30S ribosomal protein S3"/>
    <property type="match status" value="1"/>
</dbReference>
<dbReference type="Gene3D" id="3.30.300.20">
    <property type="match status" value="1"/>
</dbReference>
<dbReference type="GO" id="GO:0003729">
    <property type="term" value="F:mRNA binding"/>
    <property type="evidence" value="ECO:0007669"/>
    <property type="project" value="UniProtKB-UniRule"/>
</dbReference>
<evidence type="ECO:0000256" key="1">
    <source>
        <dbReference type="ARBA" id="ARBA00010761"/>
    </source>
</evidence>
<evidence type="ECO:0000256" key="4">
    <source>
        <dbReference type="ARBA" id="ARBA00022980"/>
    </source>
</evidence>
<feature type="domain" description="KH type-2" evidence="9">
    <location>
        <begin position="38"/>
        <end position="119"/>
    </location>
</feature>
<dbReference type="Pfam" id="PF07650">
    <property type="entry name" value="KH_2"/>
    <property type="match status" value="1"/>
</dbReference>
<evidence type="ECO:0000313" key="11">
    <source>
        <dbReference type="Proteomes" id="UP000230304"/>
    </source>
</evidence>
<dbReference type="PROSITE" id="PS50823">
    <property type="entry name" value="KH_TYPE_2"/>
    <property type="match status" value="1"/>
</dbReference>
<dbReference type="InterPro" id="IPR015946">
    <property type="entry name" value="KH_dom-like_a/b"/>
</dbReference>
<dbReference type="InterPro" id="IPR057258">
    <property type="entry name" value="Ribosomal_uS3"/>
</dbReference>
<dbReference type="PANTHER" id="PTHR11760:SF19">
    <property type="entry name" value="SMALL RIBOSOMAL SUBUNIT PROTEIN US3C"/>
    <property type="match status" value="1"/>
</dbReference>
<keyword evidence="3 8" id="KW-0694">RNA-binding</keyword>
<evidence type="ECO:0000256" key="2">
    <source>
        <dbReference type="ARBA" id="ARBA00022730"/>
    </source>
</evidence>
<protein>
    <recommendedName>
        <fullName evidence="7 8">Small ribosomal subunit protein uS3</fullName>
    </recommendedName>
</protein>
<dbReference type="InterPro" id="IPR036419">
    <property type="entry name" value="Ribosomal_S3_C_sf"/>
</dbReference>
<dbReference type="PANTHER" id="PTHR11760">
    <property type="entry name" value="30S/40S RIBOSOMAL PROTEIN S3"/>
    <property type="match status" value="1"/>
</dbReference>
<dbReference type="InterPro" id="IPR001351">
    <property type="entry name" value="Ribosomal_uS3_C"/>
</dbReference>
<dbReference type="InterPro" id="IPR004044">
    <property type="entry name" value="KH_dom_type_2"/>
</dbReference>
<dbReference type="InterPro" id="IPR005704">
    <property type="entry name" value="Ribosomal_uS3_bac-typ"/>
</dbReference>
<evidence type="ECO:0000256" key="3">
    <source>
        <dbReference type="ARBA" id="ARBA00022884"/>
    </source>
</evidence>
<evidence type="ECO:0000256" key="5">
    <source>
        <dbReference type="ARBA" id="ARBA00023274"/>
    </source>
</evidence>
<dbReference type="Pfam" id="PF00189">
    <property type="entry name" value="Ribosomal_S3_C"/>
    <property type="match status" value="1"/>
</dbReference>
<comment type="similarity">
    <text evidence="1 8">Belongs to the universal ribosomal protein uS3 family.</text>
</comment>
<dbReference type="GO" id="GO:0019843">
    <property type="term" value="F:rRNA binding"/>
    <property type="evidence" value="ECO:0007669"/>
    <property type="project" value="UniProtKB-UniRule"/>
</dbReference>
<dbReference type="GO" id="GO:0006412">
    <property type="term" value="P:translation"/>
    <property type="evidence" value="ECO:0007669"/>
    <property type="project" value="UniProtKB-UniRule"/>
</dbReference>
<evidence type="ECO:0000313" key="10">
    <source>
        <dbReference type="EMBL" id="PIV43284.1"/>
    </source>
</evidence>
<dbReference type="AlphaFoldDB" id="A0A2M7D8E7"/>
<dbReference type="SUPFAM" id="SSF54814">
    <property type="entry name" value="Prokaryotic type KH domain (KH-domain type II)"/>
    <property type="match status" value="1"/>
</dbReference>
<keyword evidence="2 8" id="KW-0699">rRNA-binding</keyword>
<dbReference type="Gene3D" id="3.30.1140.32">
    <property type="entry name" value="Ribosomal protein S3, C-terminal domain"/>
    <property type="match status" value="1"/>
</dbReference>
<sequence>MTHTVHPKAYRIKELGDWDSRWFDKKKMPQYLEEDLRIREFLKEKLGKLGIEKIEIERFPGKTLIIISSARPGLIIGRGGEGIEILKKQLEKVLAKKKSSFAKTAEGKKELKIEIREIRDPWSSAALAGQWIAQQIEKRVAHRRVLKQALEKITAARGNKGARVEVSGRLNGAEIARREWLKKGNLPRQTIRANIDYAQERAHCTYGIIGIKVWIYKGEKFD</sequence>
<dbReference type="GO" id="GO:0003735">
    <property type="term" value="F:structural constituent of ribosome"/>
    <property type="evidence" value="ECO:0007669"/>
    <property type="project" value="InterPro"/>
</dbReference>
<keyword evidence="4 8" id="KW-0689">Ribosomal protein</keyword>
<dbReference type="InterPro" id="IPR009019">
    <property type="entry name" value="KH_sf_prok-type"/>
</dbReference>
<organism evidence="10 11">
    <name type="scientific">Candidatus Nealsonbacteria bacterium CG02_land_8_20_14_3_00_40_11</name>
    <dbReference type="NCBI Taxonomy" id="1974700"/>
    <lineage>
        <taxon>Bacteria</taxon>
        <taxon>Candidatus Nealsoniibacteriota</taxon>
    </lineage>
</organism>
<comment type="function">
    <text evidence="6 8">Binds the lower part of the 30S subunit head. Binds mRNA in the 70S ribosome, positioning it for translation.</text>
</comment>
<dbReference type="NCBIfam" id="TIGR01009">
    <property type="entry name" value="rpsC_bact"/>
    <property type="match status" value="1"/>
</dbReference>
<evidence type="ECO:0000259" key="9">
    <source>
        <dbReference type="PROSITE" id="PS50823"/>
    </source>
</evidence>
<dbReference type="CDD" id="cd02412">
    <property type="entry name" value="KH-II_30S_S3"/>
    <property type="match status" value="1"/>
</dbReference>
<evidence type="ECO:0000256" key="8">
    <source>
        <dbReference type="HAMAP-Rule" id="MF_01309"/>
    </source>
</evidence>
<evidence type="ECO:0000256" key="6">
    <source>
        <dbReference type="ARBA" id="ARBA00024998"/>
    </source>
</evidence>
<dbReference type="Proteomes" id="UP000230304">
    <property type="component" value="Unassembled WGS sequence"/>
</dbReference>
<keyword evidence="5 8" id="KW-0687">Ribonucleoprotein</keyword>
<comment type="subunit">
    <text evidence="8">Part of the 30S ribosomal subunit. Forms a tight complex with proteins S10 and S14.</text>
</comment>
<dbReference type="GO" id="GO:0022627">
    <property type="term" value="C:cytosolic small ribosomal subunit"/>
    <property type="evidence" value="ECO:0007669"/>
    <property type="project" value="TreeGrafter"/>
</dbReference>
<dbReference type="HAMAP" id="MF_01309_B">
    <property type="entry name" value="Ribosomal_uS3_B"/>
    <property type="match status" value="1"/>
</dbReference>
<accession>A0A2M7D8E7</accession>
<reference evidence="11" key="1">
    <citation type="submission" date="2017-09" db="EMBL/GenBank/DDBJ databases">
        <title>Depth-based differentiation of microbial function through sediment-hosted aquifers and enrichment of novel symbionts in the deep terrestrial subsurface.</title>
        <authorList>
            <person name="Probst A.J."/>
            <person name="Ladd B."/>
            <person name="Jarett J.K."/>
            <person name="Geller-Mcgrath D.E."/>
            <person name="Sieber C.M.K."/>
            <person name="Emerson J.B."/>
            <person name="Anantharaman K."/>
            <person name="Thomas B.C."/>
            <person name="Malmstrom R."/>
            <person name="Stieglmeier M."/>
            <person name="Klingl A."/>
            <person name="Woyke T."/>
            <person name="Ryan C.M."/>
            <person name="Banfield J.F."/>
        </authorList>
    </citation>
    <scope>NUCLEOTIDE SEQUENCE [LARGE SCALE GENOMIC DNA]</scope>
</reference>
<gene>
    <name evidence="8" type="primary">rpsC</name>
    <name evidence="10" type="ORF">COS26_00740</name>
</gene>
<dbReference type="SUPFAM" id="SSF54821">
    <property type="entry name" value="Ribosomal protein S3 C-terminal domain"/>
    <property type="match status" value="1"/>
</dbReference>
<name>A0A2M7D8E7_9BACT</name>
<evidence type="ECO:0000256" key="7">
    <source>
        <dbReference type="ARBA" id="ARBA00035257"/>
    </source>
</evidence>